<dbReference type="PANTHER" id="PTHR46142:SF3">
    <property type="entry name" value="F18B13.24 PROTEIN"/>
    <property type="match status" value="1"/>
</dbReference>
<dbReference type="Gene3D" id="3.10.180.10">
    <property type="entry name" value="2,3-Dihydroxybiphenyl 1,2-Dioxygenase, domain 1"/>
    <property type="match status" value="1"/>
</dbReference>
<dbReference type="SUPFAM" id="SSF54593">
    <property type="entry name" value="Glyoxalase/Bleomycin resistance protein/Dihydroxybiphenyl dioxygenase"/>
    <property type="match status" value="1"/>
</dbReference>
<feature type="domain" description="VOC" evidence="1">
    <location>
        <begin position="9"/>
        <end position="125"/>
    </location>
</feature>
<dbReference type="PANTHER" id="PTHR46142">
    <property type="match status" value="1"/>
</dbReference>
<gene>
    <name evidence="2" type="ORF">C5Y83_28965</name>
</gene>
<name>A0A2S8F8Z6_9BACT</name>
<evidence type="ECO:0000259" key="1">
    <source>
        <dbReference type="PROSITE" id="PS51819"/>
    </source>
</evidence>
<dbReference type="RefSeq" id="WP_105333300.1">
    <property type="nucleotide sequence ID" value="NZ_PUHY01000016.1"/>
</dbReference>
<dbReference type="Pfam" id="PF00903">
    <property type="entry name" value="Glyoxalase"/>
    <property type="match status" value="1"/>
</dbReference>
<evidence type="ECO:0000313" key="2">
    <source>
        <dbReference type="EMBL" id="PQO28633.1"/>
    </source>
</evidence>
<dbReference type="InterPro" id="IPR037523">
    <property type="entry name" value="VOC_core"/>
</dbReference>
<dbReference type="Proteomes" id="UP000238322">
    <property type="component" value="Unassembled WGS sequence"/>
</dbReference>
<protein>
    <recommendedName>
        <fullName evidence="1">VOC domain-containing protein</fullName>
    </recommendedName>
</protein>
<dbReference type="InterPro" id="IPR004360">
    <property type="entry name" value="Glyas_Fos-R_dOase_dom"/>
</dbReference>
<evidence type="ECO:0000313" key="3">
    <source>
        <dbReference type="Proteomes" id="UP000238322"/>
    </source>
</evidence>
<organism evidence="2 3">
    <name type="scientific">Blastopirellula marina</name>
    <dbReference type="NCBI Taxonomy" id="124"/>
    <lineage>
        <taxon>Bacteria</taxon>
        <taxon>Pseudomonadati</taxon>
        <taxon>Planctomycetota</taxon>
        <taxon>Planctomycetia</taxon>
        <taxon>Pirellulales</taxon>
        <taxon>Pirellulaceae</taxon>
        <taxon>Blastopirellula</taxon>
    </lineage>
</organism>
<dbReference type="AlphaFoldDB" id="A0A2S8F8Z6"/>
<dbReference type="InterPro" id="IPR029068">
    <property type="entry name" value="Glyas_Bleomycin-R_OHBP_Dase"/>
</dbReference>
<reference evidence="2 3" key="1">
    <citation type="submission" date="2018-02" db="EMBL/GenBank/DDBJ databases">
        <title>Comparative genomes isolates from brazilian mangrove.</title>
        <authorList>
            <person name="Araujo J.E."/>
            <person name="Taketani R.G."/>
            <person name="Silva M.C.P."/>
            <person name="Loureco M.V."/>
            <person name="Andreote F.D."/>
        </authorList>
    </citation>
    <scope>NUCLEOTIDE SEQUENCE [LARGE SCALE GENOMIC DNA]</scope>
    <source>
        <strain evidence="2 3">Hex-1 MGV</strain>
    </source>
</reference>
<comment type="caution">
    <text evidence="2">The sequence shown here is derived from an EMBL/GenBank/DDBJ whole genome shotgun (WGS) entry which is preliminary data.</text>
</comment>
<dbReference type="EMBL" id="PUHY01000016">
    <property type="protein sequence ID" value="PQO28633.1"/>
    <property type="molecule type" value="Genomic_DNA"/>
</dbReference>
<accession>A0A2S8F8Z6</accession>
<dbReference type="OrthoDB" id="9800322at2"/>
<dbReference type="PROSITE" id="PS51819">
    <property type="entry name" value="VOC"/>
    <property type="match status" value="1"/>
</dbReference>
<proteinExistence type="predicted"/>
<sequence>MPRPLPILGLNHLALAVRDTKTSTAFYRDVLGFREVERPPFDFPGAWLVGYGIQIHILETEYAYEGGDQPNSRADHYAFAMADTSELIEILNEHGIPFIQRVNAGNIHQTFFQDPDGHSIEVAVYPADPPFLD</sequence>